<name>A0AAV9DJA6_ACOCL</name>
<reference evidence="2" key="1">
    <citation type="journal article" date="2023" name="Nat. Commun.">
        <title>Diploid and tetraploid genomes of Acorus and the evolution of monocots.</title>
        <authorList>
            <person name="Ma L."/>
            <person name="Liu K.W."/>
            <person name="Li Z."/>
            <person name="Hsiao Y.Y."/>
            <person name="Qi Y."/>
            <person name="Fu T."/>
            <person name="Tang G.D."/>
            <person name="Zhang D."/>
            <person name="Sun W.H."/>
            <person name="Liu D.K."/>
            <person name="Li Y."/>
            <person name="Chen G.Z."/>
            <person name="Liu X.D."/>
            <person name="Liao X.Y."/>
            <person name="Jiang Y.T."/>
            <person name="Yu X."/>
            <person name="Hao Y."/>
            <person name="Huang J."/>
            <person name="Zhao X.W."/>
            <person name="Ke S."/>
            <person name="Chen Y.Y."/>
            <person name="Wu W.L."/>
            <person name="Hsu J.L."/>
            <person name="Lin Y.F."/>
            <person name="Huang M.D."/>
            <person name="Li C.Y."/>
            <person name="Huang L."/>
            <person name="Wang Z.W."/>
            <person name="Zhao X."/>
            <person name="Zhong W.Y."/>
            <person name="Peng D.H."/>
            <person name="Ahmad S."/>
            <person name="Lan S."/>
            <person name="Zhang J.S."/>
            <person name="Tsai W.C."/>
            <person name="Van de Peer Y."/>
            <person name="Liu Z.J."/>
        </authorList>
    </citation>
    <scope>NUCLEOTIDE SEQUENCE</scope>
    <source>
        <strain evidence="2">CP</strain>
    </source>
</reference>
<dbReference type="AlphaFoldDB" id="A0AAV9DJA6"/>
<dbReference type="PANTHER" id="PTHR31984:SF11">
    <property type="entry name" value="TRANSPORTER, PUTATIVE (DUF179)-RELATED"/>
    <property type="match status" value="1"/>
</dbReference>
<dbReference type="PANTHER" id="PTHR31984">
    <property type="entry name" value="TRANSPORTER, PUTATIVE (DUF179)-RELATED"/>
    <property type="match status" value="1"/>
</dbReference>
<dbReference type="Proteomes" id="UP001180020">
    <property type="component" value="Unassembled WGS sequence"/>
</dbReference>
<feature type="region of interest" description="Disordered" evidence="1">
    <location>
        <begin position="1"/>
        <end position="51"/>
    </location>
</feature>
<sequence length="206" mass="23225">MKEGGGRRRWRSPKTGGGGAGGSDQSIPEEDNIEDSNPTIDKNRSDGNSIYNSHHTDWRTFRANLVAQEQEKHDGSCADIKDASKLLGSKWAHPIPNPEPGCILVATEKLDGVRTFERTVVLLRLGTRDPREGPFRVIINRPLDKRIKHMKPTNFDLATTLLRRYVCVKTLRPHGHIYTTNFLCRYALSVCFCQGIQGMSWEILNL</sequence>
<evidence type="ECO:0000256" key="1">
    <source>
        <dbReference type="SAM" id="MobiDB-lite"/>
    </source>
</evidence>
<dbReference type="InterPro" id="IPR003774">
    <property type="entry name" value="AlgH-like"/>
</dbReference>
<organism evidence="2 3">
    <name type="scientific">Acorus calamus</name>
    <name type="common">Sweet flag</name>
    <dbReference type="NCBI Taxonomy" id="4465"/>
    <lineage>
        <taxon>Eukaryota</taxon>
        <taxon>Viridiplantae</taxon>
        <taxon>Streptophyta</taxon>
        <taxon>Embryophyta</taxon>
        <taxon>Tracheophyta</taxon>
        <taxon>Spermatophyta</taxon>
        <taxon>Magnoliopsida</taxon>
        <taxon>Liliopsida</taxon>
        <taxon>Acoraceae</taxon>
        <taxon>Acorus</taxon>
    </lineage>
</organism>
<comment type="caution">
    <text evidence="2">The sequence shown here is derived from an EMBL/GenBank/DDBJ whole genome shotgun (WGS) entry which is preliminary data.</text>
</comment>
<keyword evidence="3" id="KW-1185">Reference proteome</keyword>
<protein>
    <submittedName>
        <fullName evidence="2">Uncharacterized protein</fullName>
    </submittedName>
</protein>
<evidence type="ECO:0000313" key="3">
    <source>
        <dbReference type="Proteomes" id="UP001180020"/>
    </source>
</evidence>
<dbReference type="Gene3D" id="3.40.1740.10">
    <property type="entry name" value="VC0467-like"/>
    <property type="match status" value="1"/>
</dbReference>
<reference evidence="2" key="2">
    <citation type="submission" date="2023-06" db="EMBL/GenBank/DDBJ databases">
        <authorList>
            <person name="Ma L."/>
            <person name="Liu K.-W."/>
            <person name="Li Z."/>
            <person name="Hsiao Y.-Y."/>
            <person name="Qi Y."/>
            <person name="Fu T."/>
            <person name="Tang G."/>
            <person name="Zhang D."/>
            <person name="Sun W.-H."/>
            <person name="Liu D.-K."/>
            <person name="Li Y."/>
            <person name="Chen G.-Z."/>
            <person name="Liu X.-D."/>
            <person name="Liao X.-Y."/>
            <person name="Jiang Y.-T."/>
            <person name="Yu X."/>
            <person name="Hao Y."/>
            <person name="Huang J."/>
            <person name="Zhao X.-W."/>
            <person name="Ke S."/>
            <person name="Chen Y.-Y."/>
            <person name="Wu W.-L."/>
            <person name="Hsu J.-L."/>
            <person name="Lin Y.-F."/>
            <person name="Huang M.-D."/>
            <person name="Li C.-Y."/>
            <person name="Huang L."/>
            <person name="Wang Z.-W."/>
            <person name="Zhao X."/>
            <person name="Zhong W.-Y."/>
            <person name="Peng D.-H."/>
            <person name="Ahmad S."/>
            <person name="Lan S."/>
            <person name="Zhang J.-S."/>
            <person name="Tsai W.-C."/>
            <person name="Van De Peer Y."/>
            <person name="Liu Z.-J."/>
        </authorList>
    </citation>
    <scope>NUCLEOTIDE SEQUENCE</scope>
    <source>
        <strain evidence="2">CP</strain>
        <tissue evidence="2">Leaves</tissue>
    </source>
</reference>
<accession>A0AAV9DJA6</accession>
<evidence type="ECO:0000313" key="2">
    <source>
        <dbReference type="EMBL" id="KAK1300947.1"/>
    </source>
</evidence>
<dbReference type="EMBL" id="JAUJYO010000013">
    <property type="protein sequence ID" value="KAK1300947.1"/>
    <property type="molecule type" value="Genomic_DNA"/>
</dbReference>
<gene>
    <name evidence="2" type="ORF">QJS10_CPB13g01139</name>
</gene>
<feature type="compositionally biased region" description="Polar residues" evidence="1">
    <location>
        <begin position="35"/>
        <end position="51"/>
    </location>
</feature>
<dbReference type="SUPFAM" id="SSF143456">
    <property type="entry name" value="VC0467-like"/>
    <property type="match status" value="1"/>
</dbReference>
<proteinExistence type="predicted"/>